<dbReference type="Proteomes" id="UP000214561">
    <property type="component" value="Chromosome"/>
</dbReference>
<dbReference type="SUPFAM" id="SSF52317">
    <property type="entry name" value="Class I glutamine amidotransferase-like"/>
    <property type="match status" value="1"/>
</dbReference>
<evidence type="ECO:0000256" key="2">
    <source>
        <dbReference type="ARBA" id="ARBA00023163"/>
    </source>
</evidence>
<dbReference type="Pfam" id="PF01965">
    <property type="entry name" value="DJ-1_PfpI"/>
    <property type="match status" value="1"/>
</dbReference>
<dbReference type="KEGG" id="afq:AFA_15470"/>
<dbReference type="EMBL" id="CP021641">
    <property type="protein sequence ID" value="ASR90733.1"/>
    <property type="molecule type" value="Genomic_DNA"/>
</dbReference>
<sequence>MKRIFFVILPQMHILDLGGPMQIFASLTELDIADIKIQCVGPESHIQSYQGLCLNAIAPLPKRLIEGDVIVVVGSKIQAELPATSAQQKVTRWLSEIGGRLPPGVLIASVCTGAVQLAQAGLLDGRLCTTHHNHLKMLQQLAPQARVINKRILVQDGPIYTSAGVSAGIDLALHLITQYFGSAISARIARENLIQFRRLEADPQLSVHLSYRNHQHPLIHAVQDWLAQQTTVQTPLKESLSAQFSVSYRHLSRLFMKECGISLKQYQQIMRLDRSRQLFMDTDWSIERITEHCGFASLQSFRAAWRQHETLPPSKWREKQRQHCPDPR</sequence>
<dbReference type="InterPro" id="IPR009057">
    <property type="entry name" value="Homeodomain-like_sf"/>
</dbReference>
<dbReference type="PANTHER" id="PTHR43130:SF3">
    <property type="entry name" value="HTH-TYPE TRANSCRIPTIONAL REGULATOR RV1931C"/>
    <property type="match status" value="1"/>
</dbReference>
<evidence type="ECO:0000259" key="3">
    <source>
        <dbReference type="PROSITE" id="PS01124"/>
    </source>
</evidence>
<dbReference type="InterPro" id="IPR052158">
    <property type="entry name" value="INH-QAR"/>
</dbReference>
<dbReference type="Gene3D" id="3.40.50.880">
    <property type="match status" value="1"/>
</dbReference>
<dbReference type="SMART" id="SM00342">
    <property type="entry name" value="HTH_ARAC"/>
    <property type="match status" value="1"/>
</dbReference>
<dbReference type="InterPro" id="IPR029062">
    <property type="entry name" value="Class_I_gatase-like"/>
</dbReference>
<accession>A0AB33D3F5</accession>
<protein>
    <submittedName>
        <fullName evidence="4">AraC family transcriptional regulator</fullName>
    </submittedName>
</protein>
<dbReference type="RefSeq" id="WP_094197702.1">
    <property type="nucleotide sequence ID" value="NZ_CP021641.1"/>
</dbReference>
<organism evidence="4 5">
    <name type="scientific">Alcaligenes faecalis</name>
    <dbReference type="NCBI Taxonomy" id="511"/>
    <lineage>
        <taxon>Bacteria</taxon>
        <taxon>Pseudomonadati</taxon>
        <taxon>Pseudomonadota</taxon>
        <taxon>Betaproteobacteria</taxon>
        <taxon>Burkholderiales</taxon>
        <taxon>Alcaligenaceae</taxon>
        <taxon>Alcaligenes</taxon>
    </lineage>
</organism>
<dbReference type="InterPro" id="IPR002818">
    <property type="entry name" value="DJ-1/PfpI"/>
</dbReference>
<dbReference type="SUPFAM" id="SSF46689">
    <property type="entry name" value="Homeodomain-like"/>
    <property type="match status" value="1"/>
</dbReference>
<proteinExistence type="predicted"/>
<dbReference type="GO" id="GO:0043565">
    <property type="term" value="F:sequence-specific DNA binding"/>
    <property type="evidence" value="ECO:0007669"/>
    <property type="project" value="InterPro"/>
</dbReference>
<reference evidence="4 5" key="1">
    <citation type="submission" date="2017-05" db="EMBL/GenBank/DDBJ databases">
        <authorList>
            <person name="Qiu J.G."/>
            <person name="He J."/>
        </authorList>
    </citation>
    <scope>NUCLEOTIDE SEQUENCE [LARGE SCALE GENOMIC DNA]</scope>
    <source>
        <strain evidence="4 5">JQ135</strain>
    </source>
</reference>
<keyword evidence="2" id="KW-0804">Transcription</keyword>
<dbReference type="PROSITE" id="PS01124">
    <property type="entry name" value="HTH_ARAC_FAMILY_2"/>
    <property type="match status" value="1"/>
</dbReference>
<dbReference type="Gene3D" id="1.10.10.60">
    <property type="entry name" value="Homeodomain-like"/>
    <property type="match status" value="1"/>
</dbReference>
<dbReference type="Pfam" id="PF12833">
    <property type="entry name" value="HTH_18"/>
    <property type="match status" value="1"/>
</dbReference>
<evidence type="ECO:0000313" key="4">
    <source>
        <dbReference type="EMBL" id="ASR90733.1"/>
    </source>
</evidence>
<dbReference type="InterPro" id="IPR018060">
    <property type="entry name" value="HTH_AraC"/>
</dbReference>
<evidence type="ECO:0000313" key="5">
    <source>
        <dbReference type="Proteomes" id="UP000214561"/>
    </source>
</evidence>
<dbReference type="PANTHER" id="PTHR43130">
    <property type="entry name" value="ARAC-FAMILY TRANSCRIPTIONAL REGULATOR"/>
    <property type="match status" value="1"/>
</dbReference>
<keyword evidence="1" id="KW-0805">Transcription regulation</keyword>
<dbReference type="GO" id="GO:0003700">
    <property type="term" value="F:DNA-binding transcription factor activity"/>
    <property type="evidence" value="ECO:0007669"/>
    <property type="project" value="InterPro"/>
</dbReference>
<name>A0AB33D3F5_ALCFA</name>
<dbReference type="AlphaFoldDB" id="A0AB33D3F5"/>
<evidence type="ECO:0000256" key="1">
    <source>
        <dbReference type="ARBA" id="ARBA00023015"/>
    </source>
</evidence>
<dbReference type="CDD" id="cd03137">
    <property type="entry name" value="GATase1_AraC_1"/>
    <property type="match status" value="1"/>
</dbReference>
<feature type="domain" description="HTH araC/xylS-type" evidence="3">
    <location>
        <begin position="220"/>
        <end position="319"/>
    </location>
</feature>
<gene>
    <name evidence="4" type="ORF">AFA_15470</name>
</gene>